<accession>C0NSP2</accession>
<dbReference type="GeneID" id="69039188"/>
<reference evidence="2" key="1">
    <citation type="submission" date="2009-02" db="EMBL/GenBank/DDBJ databases">
        <title>The Genome Sequence of Ajellomyces capsulatus strain G186AR.</title>
        <authorList>
            <consortium name="The Broad Institute Genome Sequencing Platform"/>
            <person name="Champion M."/>
            <person name="Cuomo C."/>
            <person name="Ma L.-J."/>
            <person name="Henn M.R."/>
            <person name="Sil A."/>
            <person name="Goldman B."/>
            <person name="Young S.K."/>
            <person name="Kodira C.D."/>
            <person name="Zeng Q."/>
            <person name="Koehrsen M."/>
            <person name="Alvarado L."/>
            <person name="Berlin A."/>
            <person name="Borenstein D."/>
            <person name="Chen Z."/>
            <person name="Engels R."/>
            <person name="Freedman E."/>
            <person name="Gellesch M."/>
            <person name="Goldberg J."/>
            <person name="Griggs A."/>
            <person name="Gujja S."/>
            <person name="Heiman D."/>
            <person name="Hepburn T."/>
            <person name="Howarth C."/>
            <person name="Jen D."/>
            <person name="Larson L."/>
            <person name="Lewis B."/>
            <person name="Mehta T."/>
            <person name="Park D."/>
            <person name="Pearson M."/>
            <person name="Roberts A."/>
            <person name="Saif S."/>
            <person name="Shea T."/>
            <person name="Shenoy N."/>
            <person name="Sisk P."/>
            <person name="Stolte C."/>
            <person name="Sykes S."/>
            <person name="Walk T."/>
            <person name="White J."/>
            <person name="Yandava C."/>
            <person name="Klein B."/>
            <person name="McEwen J.G."/>
            <person name="Puccia R."/>
            <person name="Goldman G.H."/>
            <person name="Felipe M.S."/>
            <person name="Nino-Vega G."/>
            <person name="San-Blas G."/>
            <person name="Taylor J."/>
            <person name="Mendoza L."/>
            <person name="Galagan J."/>
            <person name="Nusbaum C."/>
            <person name="Birren B."/>
        </authorList>
    </citation>
    <scope>NUCLEOTIDE SEQUENCE</scope>
    <source>
        <strain evidence="2">G186AR</strain>
    </source>
</reference>
<sequence>MAFKDSTKKSEKQKQSPSEIIADIPPLKDVKFNSMKALHRLPAVNLPNNIDPQSPYALFSLYISEADIQNITSSTNAYAEIQISRNPALNP</sequence>
<feature type="region of interest" description="Disordered" evidence="1">
    <location>
        <begin position="1"/>
        <end position="22"/>
    </location>
</feature>
<dbReference type="RefSeq" id="XP_045286389.1">
    <property type="nucleotide sequence ID" value="XM_045433221.1"/>
</dbReference>
<proteinExistence type="predicted"/>
<dbReference type="AlphaFoldDB" id="C0NSP2"/>
<dbReference type="EMBL" id="GG663370">
    <property type="protein sequence ID" value="EEH05908.1"/>
    <property type="molecule type" value="Genomic_DNA"/>
</dbReference>
<keyword evidence="3" id="KW-1185">Reference proteome</keyword>
<gene>
    <name evidence="2" type="ORF">HCBG_06172</name>
</gene>
<evidence type="ECO:0000313" key="3">
    <source>
        <dbReference type="Proteomes" id="UP000001631"/>
    </source>
</evidence>
<name>C0NSP2_AJECG</name>
<organism evidence="2 3">
    <name type="scientific">Ajellomyces capsulatus (strain G186AR / H82 / ATCC MYA-2454 / RMSCC 2432)</name>
    <name type="common">Darling's disease fungus</name>
    <name type="synonym">Histoplasma capsulatum</name>
    <dbReference type="NCBI Taxonomy" id="447093"/>
    <lineage>
        <taxon>Eukaryota</taxon>
        <taxon>Fungi</taxon>
        <taxon>Dikarya</taxon>
        <taxon>Ascomycota</taxon>
        <taxon>Pezizomycotina</taxon>
        <taxon>Eurotiomycetes</taxon>
        <taxon>Eurotiomycetidae</taxon>
        <taxon>Onygenales</taxon>
        <taxon>Ajellomycetaceae</taxon>
        <taxon>Histoplasma</taxon>
    </lineage>
</organism>
<evidence type="ECO:0000313" key="2">
    <source>
        <dbReference type="EMBL" id="EEH05908.1"/>
    </source>
</evidence>
<evidence type="ECO:0000256" key="1">
    <source>
        <dbReference type="SAM" id="MobiDB-lite"/>
    </source>
</evidence>
<dbReference type="InParanoid" id="C0NSP2"/>
<dbReference type="HOGENOM" id="CLU_164869_0_0_1"/>
<feature type="compositionally biased region" description="Basic and acidic residues" evidence="1">
    <location>
        <begin position="1"/>
        <end position="14"/>
    </location>
</feature>
<dbReference type="Proteomes" id="UP000001631">
    <property type="component" value="Unassembled WGS sequence"/>
</dbReference>
<protein>
    <submittedName>
        <fullName evidence="2">Uncharacterized protein</fullName>
    </submittedName>
</protein>